<accession>A0A6S7IGS9</accession>
<keyword evidence="3" id="KW-1185">Reference proteome</keyword>
<dbReference type="Proteomes" id="UP001152795">
    <property type="component" value="Unassembled WGS sequence"/>
</dbReference>
<evidence type="ECO:0000313" key="2">
    <source>
        <dbReference type="EMBL" id="CAB4016353.1"/>
    </source>
</evidence>
<protein>
    <submittedName>
        <fullName evidence="2">Uncharacterized protein</fullName>
    </submittedName>
</protein>
<evidence type="ECO:0000256" key="1">
    <source>
        <dbReference type="SAM" id="MobiDB-lite"/>
    </source>
</evidence>
<name>A0A6S7IGS9_PARCT</name>
<sequence>MDYEPESLRVMQAAIDRYLRDHDYGESIIYSRQFHQSMKTLNAKAARPRQQGMEHNWQNNAKNDFVAREFNSENVDNSQHEKTVVQKLKSAGQPRCKIKEMTGHASKASLNDYDIISEEERRELSHIIRGYSASASRTTTSVPSIVSSSTAPGPTEHDTSIVPVQSDSKLHLHPTLSFAKKSIVSIMLPRQLRRIGEVERAVIHERYMEIGPIWDLIVNDIVRHERFREIPANVQELYANVGNRRAARRRLRDFIAREQRDGLVERVNEMRYANRQNAFDREAAHEAILNRINANLPNPNPPERNLENNRGENANPLHQAGNNEDMLLGGAGENEDMLLGAAGENEDMLLGGARERPQQRAPVNTNAVRDEVLQQEQAQAIPVPPVAQGRRPYHALARENAEALTLPIC</sequence>
<dbReference type="EMBL" id="CACRXK020009086">
    <property type="protein sequence ID" value="CAB4016353.1"/>
    <property type="molecule type" value="Genomic_DNA"/>
</dbReference>
<evidence type="ECO:0000313" key="3">
    <source>
        <dbReference type="Proteomes" id="UP001152795"/>
    </source>
</evidence>
<proteinExistence type="predicted"/>
<reference evidence="2" key="1">
    <citation type="submission" date="2020-04" db="EMBL/GenBank/DDBJ databases">
        <authorList>
            <person name="Alioto T."/>
            <person name="Alioto T."/>
            <person name="Gomez Garrido J."/>
        </authorList>
    </citation>
    <scope>NUCLEOTIDE SEQUENCE</scope>
    <source>
        <strain evidence="2">A484AB</strain>
    </source>
</reference>
<feature type="region of interest" description="Disordered" evidence="1">
    <location>
        <begin position="293"/>
        <end position="325"/>
    </location>
</feature>
<comment type="caution">
    <text evidence="2">The sequence shown here is derived from an EMBL/GenBank/DDBJ whole genome shotgun (WGS) entry which is preliminary data.</text>
</comment>
<organism evidence="2 3">
    <name type="scientific">Paramuricea clavata</name>
    <name type="common">Red gorgonian</name>
    <name type="synonym">Violescent sea-whip</name>
    <dbReference type="NCBI Taxonomy" id="317549"/>
    <lineage>
        <taxon>Eukaryota</taxon>
        <taxon>Metazoa</taxon>
        <taxon>Cnidaria</taxon>
        <taxon>Anthozoa</taxon>
        <taxon>Octocorallia</taxon>
        <taxon>Malacalcyonacea</taxon>
        <taxon>Plexauridae</taxon>
        <taxon>Paramuricea</taxon>
    </lineage>
</organism>
<dbReference type="AlphaFoldDB" id="A0A6S7IGS9"/>
<gene>
    <name evidence="2" type="ORF">PACLA_8A023238</name>
</gene>